<feature type="transmembrane region" description="Helical" evidence="6">
    <location>
        <begin position="40"/>
        <end position="64"/>
    </location>
</feature>
<evidence type="ECO:0000256" key="2">
    <source>
        <dbReference type="ARBA" id="ARBA00022475"/>
    </source>
</evidence>
<dbReference type="GO" id="GO:0140359">
    <property type="term" value="F:ABC-type transporter activity"/>
    <property type="evidence" value="ECO:0007669"/>
    <property type="project" value="InterPro"/>
</dbReference>
<keyword evidence="3 6" id="KW-0812">Transmembrane</keyword>
<proteinExistence type="predicted"/>
<evidence type="ECO:0000256" key="1">
    <source>
        <dbReference type="ARBA" id="ARBA00004651"/>
    </source>
</evidence>
<dbReference type="KEGG" id="dbk:DGMP_20620"/>
<comment type="subcellular location">
    <subcellularLocation>
        <location evidence="1">Cell membrane</location>
        <topology evidence="1">Multi-pass membrane protein</topology>
    </subcellularLocation>
</comment>
<keyword evidence="5 6" id="KW-0472">Membrane</keyword>
<name>A0A8D5JHE8_9BACT</name>
<keyword evidence="8" id="KW-1185">Reference proteome</keyword>
<gene>
    <name evidence="7" type="ORF">DGMP_20620</name>
</gene>
<dbReference type="PANTHER" id="PTHR30294">
    <property type="entry name" value="MEMBRANE COMPONENT OF ABC TRANSPORTER YHHJ-RELATED"/>
    <property type="match status" value="1"/>
</dbReference>
<protein>
    <submittedName>
        <fullName evidence="7">Uncharacterized protein</fullName>
    </submittedName>
</protein>
<evidence type="ECO:0000256" key="5">
    <source>
        <dbReference type="ARBA" id="ARBA00023136"/>
    </source>
</evidence>
<evidence type="ECO:0000313" key="7">
    <source>
        <dbReference type="EMBL" id="BCL61369.1"/>
    </source>
</evidence>
<organism evidence="7 8">
    <name type="scientific">Desulfomarina profundi</name>
    <dbReference type="NCBI Taxonomy" id="2772557"/>
    <lineage>
        <taxon>Bacteria</taxon>
        <taxon>Pseudomonadati</taxon>
        <taxon>Thermodesulfobacteriota</taxon>
        <taxon>Desulfobulbia</taxon>
        <taxon>Desulfobulbales</taxon>
        <taxon>Desulfobulbaceae</taxon>
        <taxon>Desulfomarina</taxon>
    </lineage>
</organism>
<reference evidence="7" key="1">
    <citation type="submission" date="2020-09" db="EMBL/GenBank/DDBJ databases">
        <title>Desulfogranum mesoprofundum gen. nov., sp. nov., a novel mesophilic, sulfate-reducing chemolithoautotroph isolated from a deep-sea hydrothermal vent chimney in the Suiyo Seamount.</title>
        <authorList>
            <person name="Hashimoto Y."/>
            <person name="Nakagawa S."/>
        </authorList>
    </citation>
    <scope>NUCLEOTIDE SEQUENCE</scope>
    <source>
        <strain evidence="7">KT2</strain>
    </source>
</reference>
<accession>A0A8D5JHE8</accession>
<keyword evidence="2" id="KW-1003">Cell membrane</keyword>
<evidence type="ECO:0000313" key="8">
    <source>
        <dbReference type="Proteomes" id="UP000826725"/>
    </source>
</evidence>
<dbReference type="PANTHER" id="PTHR30294:SF29">
    <property type="entry name" value="MULTIDRUG ABC TRANSPORTER PERMEASE YBHS-RELATED"/>
    <property type="match status" value="1"/>
</dbReference>
<dbReference type="Pfam" id="PF12679">
    <property type="entry name" value="ABC2_membrane_2"/>
    <property type="match status" value="1"/>
</dbReference>
<keyword evidence="4 6" id="KW-1133">Transmembrane helix</keyword>
<dbReference type="GO" id="GO:0005886">
    <property type="term" value="C:plasma membrane"/>
    <property type="evidence" value="ECO:0007669"/>
    <property type="project" value="UniProtKB-SubCell"/>
</dbReference>
<evidence type="ECO:0000256" key="4">
    <source>
        <dbReference type="ARBA" id="ARBA00022989"/>
    </source>
</evidence>
<dbReference type="Proteomes" id="UP000826725">
    <property type="component" value="Chromosome"/>
</dbReference>
<dbReference type="EMBL" id="AP024086">
    <property type="protein sequence ID" value="BCL61369.1"/>
    <property type="molecule type" value="Genomic_DNA"/>
</dbReference>
<sequence>MTLIGILLTALVIAREWERGTMEAMLVTPLRRGEFLLGKILPYYLLGMFGVILSVGVAVTLFHVPFRGSIPRYWY</sequence>
<dbReference type="AlphaFoldDB" id="A0A8D5JHE8"/>
<dbReference type="InterPro" id="IPR051449">
    <property type="entry name" value="ABC-2_transporter_component"/>
</dbReference>
<evidence type="ECO:0000256" key="3">
    <source>
        <dbReference type="ARBA" id="ARBA00022692"/>
    </source>
</evidence>
<evidence type="ECO:0000256" key="6">
    <source>
        <dbReference type="SAM" id="Phobius"/>
    </source>
</evidence>